<organism evidence="2 3">
    <name type="scientific">Gordonia humi</name>
    <dbReference type="NCBI Taxonomy" id="686429"/>
    <lineage>
        <taxon>Bacteria</taxon>
        <taxon>Bacillati</taxon>
        <taxon>Actinomycetota</taxon>
        <taxon>Actinomycetes</taxon>
        <taxon>Mycobacteriales</taxon>
        <taxon>Gordoniaceae</taxon>
        <taxon>Gordonia</taxon>
    </lineage>
</organism>
<comment type="caution">
    <text evidence="2">The sequence shown here is derived from an EMBL/GenBank/DDBJ whole genome shotgun (WGS) entry which is preliminary data.</text>
</comment>
<dbReference type="EMBL" id="JACIFP010000001">
    <property type="protein sequence ID" value="MBB4135818.1"/>
    <property type="molecule type" value="Genomic_DNA"/>
</dbReference>
<evidence type="ECO:0000313" key="2">
    <source>
        <dbReference type="EMBL" id="MBB4135818.1"/>
    </source>
</evidence>
<keyword evidence="1" id="KW-0812">Transmembrane</keyword>
<dbReference type="RefSeq" id="WP_183370832.1">
    <property type="nucleotide sequence ID" value="NZ_BAABHL010000124.1"/>
</dbReference>
<accession>A0A840EZT5</accession>
<dbReference type="InterPro" id="IPR019675">
    <property type="entry name" value="DUF2550"/>
</dbReference>
<evidence type="ECO:0000313" key="3">
    <source>
        <dbReference type="Proteomes" id="UP000551501"/>
    </source>
</evidence>
<keyword evidence="3" id="KW-1185">Reference proteome</keyword>
<dbReference type="Pfam" id="PF10739">
    <property type="entry name" value="DUF2550"/>
    <property type="match status" value="1"/>
</dbReference>
<feature type="transmembrane region" description="Helical" evidence="1">
    <location>
        <begin position="6"/>
        <end position="24"/>
    </location>
</feature>
<name>A0A840EZT5_9ACTN</name>
<evidence type="ECO:0008006" key="4">
    <source>
        <dbReference type="Google" id="ProtNLM"/>
    </source>
</evidence>
<proteinExistence type="predicted"/>
<dbReference type="Proteomes" id="UP000551501">
    <property type="component" value="Unassembled WGS sequence"/>
</dbReference>
<reference evidence="2 3" key="1">
    <citation type="submission" date="2020-08" db="EMBL/GenBank/DDBJ databases">
        <title>Sequencing the genomes of 1000 actinobacteria strains.</title>
        <authorList>
            <person name="Klenk H.-P."/>
        </authorList>
    </citation>
    <scope>NUCLEOTIDE SEQUENCE [LARGE SCALE GENOMIC DNA]</scope>
    <source>
        <strain evidence="2 3">DSM 45298</strain>
    </source>
</reference>
<sequence>MPMWAWILVAVVLFGLINLGLLLYRLRMVRLAGTPVLLRALPAEAEEGWRHGAVHYTDDAIAYYQLTSIKLGPSVNLSRRRIDVGARRGPVGTEHEIMEPDAVIAEVIVGRRGQGGAYELAMAPAAMTAFQSWLEARAPRRARRRPAA</sequence>
<keyword evidence="1" id="KW-1133">Transmembrane helix</keyword>
<keyword evidence="1" id="KW-0472">Membrane</keyword>
<evidence type="ECO:0000256" key="1">
    <source>
        <dbReference type="SAM" id="Phobius"/>
    </source>
</evidence>
<protein>
    <recommendedName>
        <fullName evidence="4">DUF2550 family protein</fullName>
    </recommendedName>
</protein>
<dbReference type="AlphaFoldDB" id="A0A840EZT5"/>
<gene>
    <name evidence="2" type="ORF">BKA16_002370</name>
</gene>